<accession>J7IWT3</accession>
<dbReference type="InterPro" id="IPR007076">
    <property type="entry name" value="TfoX_N"/>
</dbReference>
<dbReference type="PANTHER" id="PTHR36121">
    <property type="entry name" value="PROTEIN SXY"/>
    <property type="match status" value="1"/>
</dbReference>
<sequence>MGINNSYKEYLIDQLGELGAVTIKNMFGGAGIYFEGFIFGLIADDTLYFKVDDSNRSDYERAGMEPFKPFSDRPMLMPYYEVPVDILEDRKQIADWASKALLVSRNSKRKSGKRRSQSEEQ</sequence>
<evidence type="ECO:0000313" key="2">
    <source>
        <dbReference type="EMBL" id="AFQ44619.1"/>
    </source>
</evidence>
<gene>
    <name evidence="2" type="ordered locus">Desmer_2708</name>
</gene>
<organism evidence="2 3">
    <name type="scientific">Desulfosporosinus meridiei (strain ATCC BAA-275 / DSM 13257 / KCTC 12902 / NCIMB 13706 / S10)</name>
    <dbReference type="NCBI Taxonomy" id="768704"/>
    <lineage>
        <taxon>Bacteria</taxon>
        <taxon>Bacillati</taxon>
        <taxon>Bacillota</taxon>
        <taxon>Clostridia</taxon>
        <taxon>Eubacteriales</taxon>
        <taxon>Desulfitobacteriaceae</taxon>
        <taxon>Desulfosporosinus</taxon>
    </lineage>
</organism>
<dbReference type="RefSeq" id="WP_014903532.1">
    <property type="nucleotide sequence ID" value="NC_018515.1"/>
</dbReference>
<reference evidence="3" key="2">
    <citation type="submission" date="2012-08" db="EMBL/GenBank/DDBJ databases">
        <title>Finished genome of Desulfosporosinus meridiei DSM 13257.</title>
        <authorList>
            <person name="Huntemann M."/>
            <person name="Wei C.-L."/>
            <person name="Han J."/>
            <person name="Detter J.C."/>
            <person name="Han C."/>
            <person name="Davenport K."/>
            <person name="Daligault H."/>
            <person name="Erkkila T."/>
            <person name="Gu W."/>
            <person name="Munk A.C.C."/>
            <person name="Teshima H."/>
            <person name="Xu Y."/>
            <person name="Chain P."/>
            <person name="Tapia R."/>
            <person name="Chen A."/>
            <person name="Krypides N."/>
            <person name="Mavromatis K."/>
            <person name="Markowitz V."/>
            <person name="Szeto E."/>
            <person name="Ivanova N."/>
            <person name="Mikhailova N."/>
            <person name="Ovchinnikova G."/>
            <person name="Pagani I."/>
            <person name="Pati A."/>
            <person name="Goodwin L."/>
            <person name="Peters L."/>
            <person name="Pitluck S."/>
            <person name="Woyke T."/>
            <person name="Pester M."/>
            <person name="Spring S."/>
            <person name="Ollivier B."/>
            <person name="Rattei T."/>
            <person name="Klenk H.-P."/>
            <person name="Wagner M."/>
            <person name="Loy A."/>
        </authorList>
    </citation>
    <scope>NUCLEOTIDE SEQUENCE [LARGE SCALE GENOMIC DNA]</scope>
    <source>
        <strain evidence="3">ATCC BAA-275 / DSM 13257 / NCIMB 13706 / S10</strain>
    </source>
</reference>
<dbReference type="SUPFAM" id="SSF159894">
    <property type="entry name" value="YgaC/TfoX-N like"/>
    <property type="match status" value="1"/>
</dbReference>
<evidence type="ECO:0000313" key="3">
    <source>
        <dbReference type="Proteomes" id="UP000005262"/>
    </source>
</evidence>
<dbReference type="AlphaFoldDB" id="J7IWT3"/>
<evidence type="ECO:0000259" key="1">
    <source>
        <dbReference type="Pfam" id="PF04993"/>
    </source>
</evidence>
<name>J7IWT3_DESMD</name>
<feature type="domain" description="TfoX N-terminal" evidence="1">
    <location>
        <begin position="13"/>
        <end position="101"/>
    </location>
</feature>
<reference evidence="2 3" key="1">
    <citation type="journal article" date="2012" name="J. Bacteriol.">
        <title>Complete genome sequences of Desulfosporosinus orientis DSM765T, Desulfosporosinus youngiae DSM17734T, Desulfosporosinus meridiei DSM13257T, and Desulfosporosinus acidiphilus DSM22704T.</title>
        <authorList>
            <person name="Pester M."/>
            <person name="Brambilla E."/>
            <person name="Alazard D."/>
            <person name="Rattei T."/>
            <person name="Weinmaier T."/>
            <person name="Han J."/>
            <person name="Lucas S."/>
            <person name="Lapidus A."/>
            <person name="Cheng J.F."/>
            <person name="Goodwin L."/>
            <person name="Pitluck S."/>
            <person name="Peters L."/>
            <person name="Ovchinnikova G."/>
            <person name="Teshima H."/>
            <person name="Detter J.C."/>
            <person name="Han C.S."/>
            <person name="Tapia R."/>
            <person name="Land M.L."/>
            <person name="Hauser L."/>
            <person name="Kyrpides N.C."/>
            <person name="Ivanova N.N."/>
            <person name="Pagani I."/>
            <person name="Huntmann M."/>
            <person name="Wei C.L."/>
            <person name="Davenport K.W."/>
            <person name="Daligault H."/>
            <person name="Chain P.S."/>
            <person name="Chen A."/>
            <person name="Mavromatis K."/>
            <person name="Markowitz V."/>
            <person name="Szeto E."/>
            <person name="Mikhailova N."/>
            <person name="Pati A."/>
            <person name="Wagner M."/>
            <person name="Woyke T."/>
            <person name="Ollivier B."/>
            <person name="Klenk H.P."/>
            <person name="Spring S."/>
            <person name="Loy A."/>
        </authorList>
    </citation>
    <scope>NUCLEOTIDE SEQUENCE [LARGE SCALE GENOMIC DNA]</scope>
    <source>
        <strain evidence="3">ATCC BAA-275 / DSM 13257 / NCIMB 13706 / S10</strain>
    </source>
</reference>
<dbReference type="Gene3D" id="3.30.1460.30">
    <property type="entry name" value="YgaC/TfoX-N like chaperone"/>
    <property type="match status" value="1"/>
</dbReference>
<protein>
    <submittedName>
        <fullName evidence="2">Regulator of competence-specific genes</fullName>
    </submittedName>
</protein>
<dbReference type="PANTHER" id="PTHR36121:SF1">
    <property type="entry name" value="PROTEIN SXY"/>
    <property type="match status" value="1"/>
</dbReference>
<dbReference type="STRING" id="768704.Desmer_2708"/>
<dbReference type="KEGG" id="dmi:Desmer_2708"/>
<dbReference type="Proteomes" id="UP000005262">
    <property type="component" value="Chromosome"/>
</dbReference>
<keyword evidence="3" id="KW-1185">Reference proteome</keyword>
<dbReference type="eggNOG" id="COG3070">
    <property type="taxonomic scope" value="Bacteria"/>
</dbReference>
<dbReference type="Pfam" id="PF04993">
    <property type="entry name" value="TfoX_N"/>
    <property type="match status" value="1"/>
</dbReference>
<proteinExistence type="predicted"/>
<dbReference type="OrthoDB" id="9803291at2"/>
<dbReference type="HOGENOM" id="CLU_125849_1_1_9"/>
<dbReference type="EMBL" id="CP003629">
    <property type="protein sequence ID" value="AFQ44619.1"/>
    <property type="molecule type" value="Genomic_DNA"/>
</dbReference>
<dbReference type="InterPro" id="IPR047525">
    <property type="entry name" value="TfoX-like"/>
</dbReference>